<dbReference type="AlphaFoldDB" id="A0A7J3I8P8"/>
<dbReference type="PANTHER" id="PTHR38659:SF1">
    <property type="entry name" value="METAL DEPENDENT PHOSPHOHYDROLASE"/>
    <property type="match status" value="1"/>
</dbReference>
<dbReference type="InterPro" id="IPR006674">
    <property type="entry name" value="HD_domain"/>
</dbReference>
<organism evidence="2">
    <name type="scientific">Ignisphaera aggregans</name>
    <dbReference type="NCBI Taxonomy" id="334771"/>
    <lineage>
        <taxon>Archaea</taxon>
        <taxon>Thermoproteota</taxon>
        <taxon>Thermoprotei</taxon>
        <taxon>Desulfurococcales</taxon>
        <taxon>Desulfurococcaceae</taxon>
        <taxon>Ignisphaera</taxon>
    </lineage>
</organism>
<dbReference type="Gene3D" id="1.10.3210.10">
    <property type="entry name" value="Hypothetical protein af1432"/>
    <property type="match status" value="1"/>
</dbReference>
<name>A0A7J3I8P8_9CREN</name>
<sequence>MTREEALALLHRYLKDEKMVKHCIAVEAIMRSLAKRFGEDEALWGLIGLLHDIDYDYVGRDMARHGLEALNILGDSGLPREALEAIAGHNEHNGFRAVDEKAIRILHALRASDHASGLVIATALVMPSRKLSEVKPATLLRKFKAKDFARGVDRERIREVELLGIGLEEFLSLSLEALQKISDELSL</sequence>
<dbReference type="EMBL" id="DTAI01000151">
    <property type="protein sequence ID" value="HGN36965.1"/>
    <property type="molecule type" value="Genomic_DNA"/>
</dbReference>
<accession>A0A7J3I8P8</accession>
<feature type="domain" description="HD" evidence="1">
    <location>
        <begin position="21"/>
        <end position="93"/>
    </location>
</feature>
<comment type="caution">
    <text evidence="2">The sequence shown here is derived from an EMBL/GenBank/DDBJ whole genome shotgun (WGS) entry which is preliminary data.</text>
</comment>
<dbReference type="NCBIfam" id="TIGR00277">
    <property type="entry name" value="HDIG"/>
    <property type="match status" value="1"/>
</dbReference>
<dbReference type="Pfam" id="PF01966">
    <property type="entry name" value="HD"/>
    <property type="match status" value="1"/>
</dbReference>
<dbReference type="SUPFAM" id="SSF109604">
    <property type="entry name" value="HD-domain/PDEase-like"/>
    <property type="match status" value="1"/>
</dbReference>
<proteinExistence type="predicted"/>
<gene>
    <name evidence="2" type="ORF">ENT87_05405</name>
</gene>
<protein>
    <submittedName>
        <fullName evidence="2">HDIG domain-containing protein</fullName>
    </submittedName>
</protein>
<evidence type="ECO:0000259" key="1">
    <source>
        <dbReference type="Pfam" id="PF01966"/>
    </source>
</evidence>
<dbReference type="InterPro" id="IPR006675">
    <property type="entry name" value="HDIG_dom"/>
</dbReference>
<evidence type="ECO:0000313" key="2">
    <source>
        <dbReference type="EMBL" id="HGN36965.1"/>
    </source>
</evidence>
<dbReference type="PANTHER" id="PTHR38659">
    <property type="entry name" value="METAL-DEPENDENT PHOSPHOHYDROLASE"/>
    <property type="match status" value="1"/>
</dbReference>
<reference evidence="2" key="1">
    <citation type="journal article" date="2020" name="mSystems">
        <title>Genome- and Community-Level Interaction Insights into Carbon Utilization and Element Cycling Functions of Hydrothermarchaeota in Hydrothermal Sediment.</title>
        <authorList>
            <person name="Zhou Z."/>
            <person name="Liu Y."/>
            <person name="Xu W."/>
            <person name="Pan J."/>
            <person name="Luo Z.H."/>
            <person name="Li M."/>
        </authorList>
    </citation>
    <scope>NUCLEOTIDE SEQUENCE [LARGE SCALE GENOMIC DNA]</scope>
    <source>
        <strain evidence="2">SpSt-618</strain>
    </source>
</reference>